<dbReference type="Proteomes" id="UP000717996">
    <property type="component" value="Unassembled WGS sequence"/>
</dbReference>
<dbReference type="SUPFAM" id="SSF103481">
    <property type="entry name" value="Multidrug resistance efflux transporter EmrE"/>
    <property type="match status" value="1"/>
</dbReference>
<dbReference type="OrthoDB" id="2264212at2759"/>
<keyword evidence="2 5" id="KW-0812">Transmembrane</keyword>
<dbReference type="InterPro" id="IPR000620">
    <property type="entry name" value="EamA_dom"/>
</dbReference>
<protein>
    <recommendedName>
        <fullName evidence="6">EamA domain-containing protein</fullName>
    </recommendedName>
</protein>
<comment type="caution">
    <text evidence="7">The sequence shown here is derived from an EMBL/GenBank/DDBJ whole genome shotgun (WGS) entry which is preliminary data.</text>
</comment>
<organism evidence="7 8">
    <name type="scientific">Rhizopus oryzae</name>
    <name type="common">Mucormycosis agent</name>
    <name type="synonym">Rhizopus arrhizus var. delemar</name>
    <dbReference type="NCBI Taxonomy" id="64495"/>
    <lineage>
        <taxon>Eukaryota</taxon>
        <taxon>Fungi</taxon>
        <taxon>Fungi incertae sedis</taxon>
        <taxon>Mucoromycota</taxon>
        <taxon>Mucoromycotina</taxon>
        <taxon>Mucoromycetes</taxon>
        <taxon>Mucorales</taxon>
        <taxon>Mucorineae</taxon>
        <taxon>Rhizopodaceae</taxon>
        <taxon>Rhizopus</taxon>
    </lineage>
</organism>
<gene>
    <name evidence="7" type="ORF">G6F51_009169</name>
</gene>
<feature type="transmembrane region" description="Helical" evidence="5">
    <location>
        <begin position="167"/>
        <end position="189"/>
    </location>
</feature>
<feature type="transmembrane region" description="Helical" evidence="5">
    <location>
        <begin position="94"/>
        <end position="117"/>
    </location>
</feature>
<dbReference type="PANTHER" id="PTHR22911:SF6">
    <property type="entry name" value="SOLUTE CARRIER FAMILY 35 MEMBER G1"/>
    <property type="match status" value="1"/>
</dbReference>
<feature type="transmembrane region" description="Helical" evidence="5">
    <location>
        <begin position="67"/>
        <end position="88"/>
    </location>
</feature>
<dbReference type="InterPro" id="IPR037185">
    <property type="entry name" value="EmrE-like"/>
</dbReference>
<evidence type="ECO:0000313" key="7">
    <source>
        <dbReference type="EMBL" id="KAG1539384.1"/>
    </source>
</evidence>
<proteinExistence type="predicted"/>
<dbReference type="AlphaFoldDB" id="A0A9P6Y4P8"/>
<evidence type="ECO:0000256" key="5">
    <source>
        <dbReference type="SAM" id="Phobius"/>
    </source>
</evidence>
<dbReference type="GO" id="GO:0016020">
    <property type="term" value="C:membrane"/>
    <property type="evidence" value="ECO:0007669"/>
    <property type="project" value="UniProtKB-SubCell"/>
</dbReference>
<feature type="domain" description="EamA" evidence="6">
    <location>
        <begin position="163"/>
        <end position="274"/>
    </location>
</feature>
<feature type="transmembrane region" description="Helical" evidence="5">
    <location>
        <begin position="257"/>
        <end position="275"/>
    </location>
</feature>
<feature type="transmembrane region" description="Helical" evidence="5">
    <location>
        <begin position="129"/>
        <end position="147"/>
    </location>
</feature>
<evidence type="ECO:0000256" key="4">
    <source>
        <dbReference type="ARBA" id="ARBA00023136"/>
    </source>
</evidence>
<evidence type="ECO:0000313" key="8">
    <source>
        <dbReference type="Proteomes" id="UP000717996"/>
    </source>
</evidence>
<sequence length="303" mass="33642">MNLQQEPPENSIPSAIATTNESTPLLFQEQYQTGSLTANSGFQSYRPQSIWSLSVNTTARQKEVRSIILLLASSLLFAIVSAIVKYFGNEIPSFEIVLVRSIAQLLLGLVGCLIFGVDPLGKKGARKWIFFRAVVNSTALFLFYYALTTLTLLDTTVRKIGSDTHALVHVVYSGFVASCFGLFICLFCWQEIVIPNYHQFNNQFMLGSIGVFAFLGQCLLNEGLKLTPFGLASLIHAGDVALAFLFGAILFGEHPEFYTILGSTIAVFTITAINVNGWHRYQIKAAATTRRRPKERLVQQQRE</sequence>
<evidence type="ECO:0000259" key="6">
    <source>
        <dbReference type="Pfam" id="PF00892"/>
    </source>
</evidence>
<evidence type="ECO:0000256" key="2">
    <source>
        <dbReference type="ARBA" id="ARBA00022692"/>
    </source>
</evidence>
<dbReference type="Pfam" id="PF00892">
    <property type="entry name" value="EamA"/>
    <property type="match status" value="1"/>
</dbReference>
<name>A0A9P6Y4P8_RHIOR</name>
<comment type="subcellular location">
    <subcellularLocation>
        <location evidence="1">Membrane</location>
        <topology evidence="1">Multi-pass membrane protein</topology>
    </subcellularLocation>
</comment>
<dbReference type="EMBL" id="JAANIT010001632">
    <property type="protein sequence ID" value="KAG1539384.1"/>
    <property type="molecule type" value="Genomic_DNA"/>
</dbReference>
<reference evidence="7" key="1">
    <citation type="journal article" date="2020" name="Microb. Genom.">
        <title>Genetic diversity of clinical and environmental Mucorales isolates obtained from an investigation of mucormycosis cases among solid organ transplant recipients.</title>
        <authorList>
            <person name="Nguyen M.H."/>
            <person name="Kaul D."/>
            <person name="Muto C."/>
            <person name="Cheng S.J."/>
            <person name="Richter R.A."/>
            <person name="Bruno V.M."/>
            <person name="Liu G."/>
            <person name="Beyhan S."/>
            <person name="Sundermann A.J."/>
            <person name="Mounaud S."/>
            <person name="Pasculle A.W."/>
            <person name="Nierman W.C."/>
            <person name="Driscoll E."/>
            <person name="Cumbie R."/>
            <person name="Clancy C.J."/>
            <person name="Dupont C.L."/>
        </authorList>
    </citation>
    <scope>NUCLEOTIDE SEQUENCE</scope>
    <source>
        <strain evidence="7">GL16</strain>
    </source>
</reference>
<keyword evidence="4 5" id="KW-0472">Membrane</keyword>
<dbReference type="PANTHER" id="PTHR22911">
    <property type="entry name" value="ACYL-MALONYL CONDENSING ENZYME-RELATED"/>
    <property type="match status" value="1"/>
</dbReference>
<accession>A0A9P6Y4P8</accession>
<feature type="transmembrane region" description="Helical" evidence="5">
    <location>
        <begin position="229"/>
        <end position="251"/>
    </location>
</feature>
<evidence type="ECO:0000256" key="1">
    <source>
        <dbReference type="ARBA" id="ARBA00004141"/>
    </source>
</evidence>
<evidence type="ECO:0000256" key="3">
    <source>
        <dbReference type="ARBA" id="ARBA00022989"/>
    </source>
</evidence>
<keyword evidence="3 5" id="KW-1133">Transmembrane helix</keyword>